<feature type="domain" description="2Fe-2S ferredoxin-type" evidence="3">
    <location>
        <begin position="1"/>
        <end position="93"/>
    </location>
</feature>
<keyword evidence="5" id="KW-1185">Reference proteome</keyword>
<keyword evidence="2" id="KW-0274">FAD</keyword>
<dbReference type="GO" id="GO:0051536">
    <property type="term" value="F:iron-sulfur cluster binding"/>
    <property type="evidence" value="ECO:0007669"/>
    <property type="project" value="InterPro"/>
</dbReference>
<dbReference type="EMBL" id="JACHEN010000001">
    <property type="protein sequence ID" value="MBB6214023.1"/>
    <property type="molecule type" value="Genomic_DNA"/>
</dbReference>
<dbReference type="RefSeq" id="WP_184307066.1">
    <property type="nucleotide sequence ID" value="NZ_JACHEN010000001.1"/>
</dbReference>
<comment type="caution">
    <text evidence="4">The sequence shown here is derived from an EMBL/GenBank/DDBJ whole genome shotgun (WGS) entry which is preliminary data.</text>
</comment>
<gene>
    <name evidence="4" type="ORF">HNQ80_000092</name>
</gene>
<dbReference type="InterPro" id="IPR012675">
    <property type="entry name" value="Beta-grasp_dom_sf"/>
</dbReference>
<dbReference type="PROSITE" id="PS51085">
    <property type="entry name" value="2FE2S_FER_2"/>
    <property type="match status" value="1"/>
</dbReference>
<dbReference type="InterPro" id="IPR036010">
    <property type="entry name" value="2Fe-2S_ferredoxin-like_sf"/>
</dbReference>
<dbReference type="Gene3D" id="3.10.20.30">
    <property type="match status" value="1"/>
</dbReference>
<dbReference type="AlphaFoldDB" id="A0A841KKU1"/>
<evidence type="ECO:0000259" key="3">
    <source>
        <dbReference type="PROSITE" id="PS51085"/>
    </source>
</evidence>
<dbReference type="InterPro" id="IPR001041">
    <property type="entry name" value="2Fe-2S_ferredoxin-type"/>
</dbReference>
<reference evidence="4 5" key="1">
    <citation type="submission" date="2020-08" db="EMBL/GenBank/DDBJ databases">
        <title>Genomic Encyclopedia of Type Strains, Phase IV (KMG-IV): sequencing the most valuable type-strain genomes for metagenomic binning, comparative biology and taxonomic classification.</title>
        <authorList>
            <person name="Goeker M."/>
        </authorList>
    </citation>
    <scope>NUCLEOTIDE SEQUENCE [LARGE SCALE GENOMIC DNA]</scope>
    <source>
        <strain evidence="4 5">DSM 103526</strain>
    </source>
</reference>
<protein>
    <submittedName>
        <fullName evidence="4">Ferredoxin</fullName>
    </submittedName>
</protein>
<dbReference type="SUPFAM" id="SSF54292">
    <property type="entry name" value="2Fe-2S ferredoxin-like"/>
    <property type="match status" value="1"/>
</dbReference>
<dbReference type="Proteomes" id="UP000579281">
    <property type="component" value="Unassembled WGS sequence"/>
</dbReference>
<keyword evidence="1" id="KW-0285">Flavoprotein</keyword>
<dbReference type="PANTHER" id="PTHR43644">
    <property type="entry name" value="NA(+)-TRANSLOCATING NADH-QUINONE REDUCTASE SUBUNIT"/>
    <property type="match status" value="1"/>
</dbReference>
<dbReference type="Pfam" id="PF00111">
    <property type="entry name" value="Fer2"/>
    <property type="match status" value="1"/>
</dbReference>
<accession>A0A841KKU1</accession>
<proteinExistence type="predicted"/>
<name>A0A841KKU1_9FIRM</name>
<organism evidence="4 5">
    <name type="scientific">Anaerosolibacter carboniphilus</name>
    <dbReference type="NCBI Taxonomy" id="1417629"/>
    <lineage>
        <taxon>Bacteria</taxon>
        <taxon>Bacillati</taxon>
        <taxon>Bacillota</taxon>
        <taxon>Clostridia</taxon>
        <taxon>Peptostreptococcales</taxon>
        <taxon>Thermotaleaceae</taxon>
        <taxon>Anaerosolibacter</taxon>
    </lineage>
</organism>
<evidence type="ECO:0000313" key="4">
    <source>
        <dbReference type="EMBL" id="MBB6214023.1"/>
    </source>
</evidence>
<dbReference type="PANTHER" id="PTHR43644:SF1">
    <property type="entry name" value="NAD(P)H-FLAVIN REDUCTASE"/>
    <property type="match status" value="1"/>
</dbReference>
<evidence type="ECO:0000256" key="1">
    <source>
        <dbReference type="ARBA" id="ARBA00022630"/>
    </source>
</evidence>
<evidence type="ECO:0000313" key="5">
    <source>
        <dbReference type="Proteomes" id="UP000579281"/>
    </source>
</evidence>
<evidence type="ECO:0000256" key="2">
    <source>
        <dbReference type="ARBA" id="ARBA00022827"/>
    </source>
</evidence>
<dbReference type="CDD" id="cd00207">
    <property type="entry name" value="fer2"/>
    <property type="match status" value="1"/>
</dbReference>
<sequence>MRIKVKFHKSEKETMVYRNTTILEAILKEDIDHHHVCGGNGFCGTCRCKILKGQENLSNPNQKELAKLGEANLKKDLRLACQALVQGDISVEV</sequence>